<evidence type="ECO:0000313" key="6">
    <source>
        <dbReference type="Proteomes" id="UP001145050"/>
    </source>
</evidence>
<keyword evidence="1" id="KW-0540">Nuclease</keyword>
<dbReference type="SMART" id="SM00318">
    <property type="entry name" value="SNc"/>
    <property type="match status" value="1"/>
</dbReference>
<dbReference type="Gene3D" id="2.40.50.90">
    <property type="match status" value="1"/>
</dbReference>
<dbReference type="AlphaFoldDB" id="A0A9X3WVS3"/>
<dbReference type="InterPro" id="IPR035437">
    <property type="entry name" value="SNase_OB-fold_sf"/>
</dbReference>
<dbReference type="Pfam" id="PF00565">
    <property type="entry name" value="SNase"/>
    <property type="match status" value="1"/>
</dbReference>
<proteinExistence type="predicted"/>
<keyword evidence="2" id="KW-0255">Endonuclease</keyword>
<evidence type="ECO:0000256" key="2">
    <source>
        <dbReference type="ARBA" id="ARBA00022759"/>
    </source>
</evidence>
<dbReference type="PROSITE" id="PS50830">
    <property type="entry name" value="TNASE_3"/>
    <property type="match status" value="1"/>
</dbReference>
<dbReference type="GO" id="GO:0004519">
    <property type="term" value="F:endonuclease activity"/>
    <property type="evidence" value="ECO:0007669"/>
    <property type="project" value="UniProtKB-KW"/>
</dbReference>
<reference evidence="5" key="1">
    <citation type="submission" date="2022-06" db="EMBL/GenBank/DDBJ databases">
        <title>Aquibacillus sp. a new bacterium isolated from soil saline samples.</title>
        <authorList>
            <person name="Galisteo C."/>
            <person name="De La Haba R."/>
            <person name="Sanchez-Porro C."/>
            <person name="Ventosa A."/>
        </authorList>
    </citation>
    <scope>NUCLEOTIDE SEQUENCE</scope>
    <source>
        <strain evidence="5">3ASR75-11</strain>
    </source>
</reference>
<name>A0A9X3WVS3_9BACI</name>
<keyword evidence="6" id="KW-1185">Reference proteome</keyword>
<dbReference type="InterPro" id="IPR016071">
    <property type="entry name" value="Staphylococal_nuclease_OB-fold"/>
</dbReference>
<gene>
    <name evidence="5" type="ORF">NC797_06895</name>
</gene>
<organism evidence="5 6">
    <name type="scientific">Terrihalobacillus insolitus</name>
    <dbReference type="NCBI Taxonomy" id="2950438"/>
    <lineage>
        <taxon>Bacteria</taxon>
        <taxon>Bacillati</taxon>
        <taxon>Bacillota</taxon>
        <taxon>Bacilli</taxon>
        <taxon>Bacillales</taxon>
        <taxon>Bacillaceae</taxon>
        <taxon>Terrihalobacillus</taxon>
    </lineage>
</organism>
<dbReference type="RefSeq" id="WP_272436038.1">
    <property type="nucleotide sequence ID" value="NZ_JAMQKB010000005.1"/>
</dbReference>
<feature type="domain" description="TNase-like" evidence="4">
    <location>
        <begin position="9"/>
        <end position="157"/>
    </location>
</feature>
<evidence type="ECO:0000256" key="1">
    <source>
        <dbReference type="ARBA" id="ARBA00022722"/>
    </source>
</evidence>
<dbReference type="SUPFAM" id="SSF50199">
    <property type="entry name" value="Staphylococcal nuclease"/>
    <property type="match status" value="1"/>
</dbReference>
<evidence type="ECO:0000259" key="4">
    <source>
        <dbReference type="PROSITE" id="PS50830"/>
    </source>
</evidence>
<accession>A0A9X3WVS3</accession>
<dbReference type="PANTHER" id="PTHR12302:SF3">
    <property type="entry name" value="SERINE_THREONINE-PROTEIN KINASE 31"/>
    <property type="match status" value="1"/>
</dbReference>
<dbReference type="Proteomes" id="UP001145050">
    <property type="component" value="Unassembled WGS sequence"/>
</dbReference>
<keyword evidence="3" id="KW-0378">Hydrolase</keyword>
<dbReference type="EMBL" id="JAMQKB010000005">
    <property type="protein sequence ID" value="MDC3424234.1"/>
    <property type="molecule type" value="Genomic_DNA"/>
</dbReference>
<evidence type="ECO:0000256" key="3">
    <source>
        <dbReference type="ARBA" id="ARBA00022801"/>
    </source>
</evidence>
<dbReference type="PANTHER" id="PTHR12302">
    <property type="entry name" value="EBNA2 BINDING PROTEIN P100"/>
    <property type="match status" value="1"/>
</dbReference>
<protein>
    <submittedName>
        <fullName evidence="5">Thermonuclease family protein</fullName>
    </submittedName>
</protein>
<comment type="caution">
    <text evidence="5">The sequence shown here is derived from an EMBL/GenBank/DDBJ whole genome shotgun (WGS) entry which is preliminary data.</text>
</comment>
<dbReference type="GO" id="GO:0016787">
    <property type="term" value="F:hydrolase activity"/>
    <property type="evidence" value="ECO:0007669"/>
    <property type="project" value="UniProtKB-KW"/>
</dbReference>
<evidence type="ECO:0000313" key="5">
    <source>
        <dbReference type="EMBL" id="MDC3424234.1"/>
    </source>
</evidence>
<sequence>MNVALKEGNWIIADVKQITDGDTIDIRNLNLEYVNDPELKQRLSGLPSDVTVRFIAVDAPEITKGKNQLYGKEGKALVEQLLKDKKVLLMMDSKAFQDKYERLLAHVFTSDGKSVQLSLLETGLARTAYLFDDYSFIKQYTAAEEKARVDELNIHSIPGYVTNNGFDMSVVEKNGEISLEELNLNDIIQIWELIENQDISGLYDIAF</sequence>